<evidence type="ECO:0000313" key="2">
    <source>
        <dbReference type="EMBL" id="CAI2162311.1"/>
    </source>
</evidence>
<protein>
    <submittedName>
        <fullName evidence="2">6587_t:CDS:1</fullName>
    </submittedName>
</protein>
<name>A0A9W4SCK0_9GLOM</name>
<keyword evidence="1" id="KW-0472">Membrane</keyword>
<feature type="transmembrane region" description="Helical" evidence="1">
    <location>
        <begin position="99"/>
        <end position="125"/>
    </location>
</feature>
<keyword evidence="1" id="KW-1133">Transmembrane helix</keyword>
<evidence type="ECO:0000256" key="1">
    <source>
        <dbReference type="SAM" id="Phobius"/>
    </source>
</evidence>
<keyword evidence="3" id="KW-1185">Reference proteome</keyword>
<comment type="caution">
    <text evidence="2">The sequence shown here is derived from an EMBL/GenBank/DDBJ whole genome shotgun (WGS) entry which is preliminary data.</text>
</comment>
<feature type="transmembrane region" description="Helical" evidence="1">
    <location>
        <begin position="63"/>
        <end position="87"/>
    </location>
</feature>
<dbReference type="OrthoDB" id="2428135at2759"/>
<reference evidence="2" key="1">
    <citation type="submission" date="2022-08" db="EMBL/GenBank/DDBJ databases">
        <authorList>
            <person name="Kallberg Y."/>
            <person name="Tangrot J."/>
            <person name="Rosling A."/>
        </authorList>
    </citation>
    <scope>NUCLEOTIDE SEQUENCE</scope>
    <source>
        <strain evidence="2">Wild A</strain>
    </source>
</reference>
<dbReference type="Proteomes" id="UP001153678">
    <property type="component" value="Unassembled WGS sequence"/>
</dbReference>
<keyword evidence="1" id="KW-0812">Transmembrane</keyword>
<dbReference type="EMBL" id="CAMKVN010000032">
    <property type="protein sequence ID" value="CAI2162311.1"/>
    <property type="molecule type" value="Genomic_DNA"/>
</dbReference>
<gene>
    <name evidence="2" type="ORF">FWILDA_LOCUS493</name>
</gene>
<sequence>MESNEGWRGTYVGRRVRTHQTLYDEMMSSFKDLFQSTPTWFQEISMELYEEYRQYPPIDFFRFFIILSVVPLTLLTLWSAVVFVMVWTGISGVGLTVTLLSLFATFLTIINSTIWITMITCEYLLTLFRDLDQNKDIVVQSASRNAEESTTTAATGDPEEILATTSTILDDPTAFTSTALNI</sequence>
<organism evidence="2 3">
    <name type="scientific">Funneliformis geosporum</name>
    <dbReference type="NCBI Taxonomy" id="1117311"/>
    <lineage>
        <taxon>Eukaryota</taxon>
        <taxon>Fungi</taxon>
        <taxon>Fungi incertae sedis</taxon>
        <taxon>Mucoromycota</taxon>
        <taxon>Glomeromycotina</taxon>
        <taxon>Glomeromycetes</taxon>
        <taxon>Glomerales</taxon>
        <taxon>Glomeraceae</taxon>
        <taxon>Funneliformis</taxon>
    </lineage>
</organism>
<evidence type="ECO:0000313" key="3">
    <source>
        <dbReference type="Proteomes" id="UP001153678"/>
    </source>
</evidence>
<proteinExistence type="predicted"/>
<dbReference type="AlphaFoldDB" id="A0A9W4SCK0"/>
<accession>A0A9W4SCK0</accession>